<dbReference type="EMBL" id="CP017315">
    <property type="protein sequence ID" value="AQS41179.1"/>
    <property type="molecule type" value="Genomic_DNA"/>
</dbReference>
<evidence type="ECO:0000259" key="1">
    <source>
        <dbReference type="Pfam" id="PF04273"/>
    </source>
</evidence>
<name>A0A1U9JTI9_9HYPH</name>
<proteinExistence type="predicted"/>
<evidence type="ECO:0000313" key="3">
    <source>
        <dbReference type="Proteomes" id="UP000188912"/>
    </source>
</evidence>
<reference evidence="2 3" key="1">
    <citation type="journal article" date="2010" name="Science">
        <title>Genomic comparison of the ants Camponotus floridanus and Harpegnathos saltator.</title>
        <authorList>
            <person name="Bonasio R."/>
            <person name="Zhang G."/>
            <person name="Ye C."/>
            <person name="Mutti N.S."/>
            <person name="Fang X."/>
            <person name="Qin N."/>
            <person name="Donahue G."/>
            <person name="Yang P."/>
            <person name="Li Q."/>
            <person name="Li C."/>
            <person name="Zhang P."/>
            <person name="Huang Z."/>
            <person name="Berger S.L."/>
            <person name="Reinberg D."/>
            <person name="Wang J."/>
            <person name="Liebig J."/>
        </authorList>
    </citation>
    <scope>NUCLEOTIDE SEQUENCE [LARGE SCALE GENOMIC DNA]</scope>
    <source>
        <strain evidence="2 3">Hsal</strain>
    </source>
</reference>
<dbReference type="NCBIfam" id="TIGR01244">
    <property type="entry name" value="TIGR01244 family sulfur transferase"/>
    <property type="match status" value="1"/>
</dbReference>
<dbReference type="KEGG" id="thd:BHV28_04670"/>
<dbReference type="InterPro" id="IPR029021">
    <property type="entry name" value="Prot-tyrosine_phosphatase-like"/>
</dbReference>
<evidence type="ECO:0000313" key="2">
    <source>
        <dbReference type="EMBL" id="AQS41179.1"/>
    </source>
</evidence>
<gene>
    <name evidence="2" type="ORF">BHV28_04670</name>
</gene>
<organism evidence="2 3">
    <name type="scientific">Candidatus Tokpelaia hoelldobleri</name>
    <dbReference type="NCBI Taxonomy" id="1902579"/>
    <lineage>
        <taxon>Bacteria</taxon>
        <taxon>Pseudomonadati</taxon>
        <taxon>Pseudomonadota</taxon>
        <taxon>Alphaproteobacteria</taxon>
        <taxon>Hyphomicrobiales</taxon>
        <taxon>Candidatus Tokpelaia</taxon>
    </lineage>
</organism>
<sequence length="110" mass="12078">MNLRQIDDSVYISGQMTAEDLADLHRLGIRTIICNRPDGEVADQPGFAALQQAAQQYGIIMHYIPVVPPHATPEQVQAMAQALQRAERPVVAYCKSGGRAQMLYKLATGQ</sequence>
<protein>
    <submittedName>
        <fullName evidence="2">TIGR01244 family protein</fullName>
    </submittedName>
</protein>
<reference evidence="2 3" key="2">
    <citation type="journal article" date="2016" name="Sci. Rep.">
        <title>The genome of Rhizobiales bacteria in predatory ants reveals urease gene functions but no genes for nitrogen fixation.</title>
        <authorList>
            <person name="Neuvonen M.M."/>
            <person name="Tamarit D."/>
            <person name="Naslund K."/>
            <person name="Liebig J."/>
            <person name="Feldhaar H."/>
            <person name="Moran N.A."/>
            <person name="Guy L."/>
            <person name="Andersson S.G."/>
        </authorList>
    </citation>
    <scope>NUCLEOTIDE SEQUENCE [LARGE SCALE GENOMIC DNA]</scope>
    <source>
        <strain evidence="2 3">Hsal</strain>
    </source>
</reference>
<dbReference type="Pfam" id="PF04273">
    <property type="entry name" value="BLH_phosphatase"/>
    <property type="match status" value="1"/>
</dbReference>
<dbReference type="AlphaFoldDB" id="A0A1U9JTI9"/>
<dbReference type="Gene3D" id="3.90.190.10">
    <property type="entry name" value="Protein tyrosine phosphatase superfamily"/>
    <property type="match status" value="1"/>
</dbReference>
<dbReference type="Proteomes" id="UP000188912">
    <property type="component" value="Chromosome"/>
</dbReference>
<accession>A0A1U9JTI9</accession>
<dbReference type="SUPFAM" id="SSF52799">
    <property type="entry name" value="(Phosphotyrosine protein) phosphatases II"/>
    <property type="match status" value="1"/>
</dbReference>
<keyword evidence="3" id="KW-1185">Reference proteome</keyword>
<dbReference type="GO" id="GO:0016787">
    <property type="term" value="F:hydrolase activity"/>
    <property type="evidence" value="ECO:0007669"/>
    <property type="project" value="InterPro"/>
</dbReference>
<dbReference type="InterPro" id="IPR005939">
    <property type="entry name" value="BLH_phosphatase-like"/>
</dbReference>
<feature type="domain" description="Beta-lactamase hydrolase-like protein phosphatase-like" evidence="1">
    <location>
        <begin position="3"/>
        <end position="107"/>
    </location>
</feature>